<protein>
    <recommendedName>
        <fullName evidence="7">Cell cycle control protein</fullName>
    </recommendedName>
</protein>
<evidence type="ECO:0008006" key="7">
    <source>
        <dbReference type="Google" id="ProtNLM"/>
    </source>
</evidence>
<keyword evidence="6" id="KW-1185">Reference proteome</keyword>
<comment type="similarity">
    <text evidence="1">Belongs to the CWF19 family.</text>
</comment>
<gene>
    <name evidence="5" type="ORF">B0A50_05789</name>
</gene>
<dbReference type="Pfam" id="PF04676">
    <property type="entry name" value="CwfJ_C_2"/>
    <property type="match status" value="1"/>
</dbReference>
<dbReference type="InterPro" id="IPR006768">
    <property type="entry name" value="Cwf19-like_C_dom-1"/>
</dbReference>
<feature type="compositionally biased region" description="Basic residues" evidence="2">
    <location>
        <begin position="23"/>
        <end position="32"/>
    </location>
</feature>
<evidence type="ECO:0000259" key="3">
    <source>
        <dbReference type="Pfam" id="PF04676"/>
    </source>
</evidence>
<evidence type="ECO:0000256" key="1">
    <source>
        <dbReference type="ARBA" id="ARBA00006795"/>
    </source>
</evidence>
<feature type="compositionally biased region" description="Basic and acidic residues" evidence="2">
    <location>
        <begin position="92"/>
        <end position="113"/>
    </location>
</feature>
<accession>A0A4U0TU12</accession>
<dbReference type="InterPro" id="IPR036265">
    <property type="entry name" value="HIT-like_sf"/>
</dbReference>
<feature type="compositionally biased region" description="Basic and acidic residues" evidence="2">
    <location>
        <begin position="315"/>
        <end position="329"/>
    </location>
</feature>
<feature type="region of interest" description="Disordered" evidence="2">
    <location>
        <begin position="315"/>
        <end position="345"/>
    </location>
</feature>
<evidence type="ECO:0000256" key="2">
    <source>
        <dbReference type="SAM" id="MobiDB-lite"/>
    </source>
</evidence>
<sequence length="745" mass="85909">MGLEDFEKELVSNKDREESTEKKTHKHRSRHVRDRDPYEDRERRHEHRHHHRSHRHKGEEDEDEDERRQRRRHKRHRDDDEDERKQRRTKRYRSESTRAEPEAAVAEDVKVFDTDGEGEDEWVEKEAETAPPEEQVLDARGEDLEESKVQRDAWMQEPSALDIDYVQSRKPKAVQSQSQFVGARENHEFKVQTAGVNQHLADLKRDFDDDDDPDVGEDAEMMDREEPAQHEVSYSFGDSGSSWRMTKLRNVYRQAEDNGKSVDDVALERYGDLRAFDDAREEEAEVDRRKMYGKDYVGKEKPSGELFQERKMKAGMRRGQDSAEKDSDVLKNLPPQGEKMEQADAPAATAPLDVNALNKLKMQMKKAQMRRDPNAAQLEEEYNRIAAAGLANSAQPDVVVLGTMENRQLVGREGEVNAVTGKRGRERGLVTENEDMSIEDMVKHEKRTRGLQGGEGKAFAERIAKDGKFKDDLDYMDDNATNLSKKVMKSDVNLRNTAIGDFQKMQRILESCPLCYHEDTNQPPSAPVVSLATRTYLTLPTEPEIAKGGAVIIPIQHRLNLLECDDDEWEEIRNFMKSLTRLFHAQDKGVLFYENAAHMTSRKGHAALHAIPLPHHLAETAPAYFKEAILSSDEQWSQHKPIIDTLALTQKPGYGKQAFRKAMVKEMAYFHVFFTLDGGMGHVIEDGRRWPKGDLFAREVVGGMLDRGPETIKRQGRWERQDRRIEGFRKKWEGFDWTKVLVDAQ</sequence>
<feature type="compositionally biased region" description="Basic and acidic residues" evidence="2">
    <location>
        <begin position="8"/>
        <end position="22"/>
    </location>
</feature>
<feature type="compositionally biased region" description="Basic residues" evidence="2">
    <location>
        <begin position="44"/>
        <end position="56"/>
    </location>
</feature>
<dbReference type="Proteomes" id="UP000308549">
    <property type="component" value="Unassembled WGS sequence"/>
</dbReference>
<dbReference type="PANTHER" id="PTHR12072">
    <property type="entry name" value="CWF19, CELL CYCLE CONTROL PROTEIN"/>
    <property type="match status" value="1"/>
</dbReference>
<dbReference type="PANTHER" id="PTHR12072:SF5">
    <property type="entry name" value="CWF19-LIKE PROTEIN 2"/>
    <property type="match status" value="1"/>
</dbReference>
<dbReference type="GO" id="GO:0000398">
    <property type="term" value="P:mRNA splicing, via spliceosome"/>
    <property type="evidence" value="ECO:0007669"/>
    <property type="project" value="TreeGrafter"/>
</dbReference>
<evidence type="ECO:0000313" key="5">
    <source>
        <dbReference type="EMBL" id="TKA25694.1"/>
    </source>
</evidence>
<evidence type="ECO:0000259" key="4">
    <source>
        <dbReference type="Pfam" id="PF04677"/>
    </source>
</evidence>
<comment type="caution">
    <text evidence="5">The sequence shown here is derived from an EMBL/GenBank/DDBJ whole genome shotgun (WGS) entry which is preliminary data.</text>
</comment>
<proteinExistence type="inferred from homology"/>
<dbReference type="GO" id="GO:0071014">
    <property type="term" value="C:post-mRNA release spliceosomal complex"/>
    <property type="evidence" value="ECO:0007669"/>
    <property type="project" value="TreeGrafter"/>
</dbReference>
<feature type="region of interest" description="Disordered" evidence="2">
    <location>
        <begin position="1"/>
        <end position="138"/>
    </location>
</feature>
<feature type="region of interest" description="Disordered" evidence="2">
    <location>
        <begin position="204"/>
        <end position="239"/>
    </location>
</feature>
<reference evidence="5 6" key="1">
    <citation type="submission" date="2017-03" db="EMBL/GenBank/DDBJ databases">
        <title>Genomes of endolithic fungi from Antarctica.</title>
        <authorList>
            <person name="Coleine C."/>
            <person name="Masonjones S."/>
            <person name="Stajich J.E."/>
        </authorList>
    </citation>
    <scope>NUCLEOTIDE SEQUENCE [LARGE SCALE GENOMIC DNA]</scope>
    <source>
        <strain evidence="5 6">CCFEE 6315</strain>
    </source>
</reference>
<dbReference type="AlphaFoldDB" id="A0A4U0TU12"/>
<dbReference type="OrthoDB" id="2113965at2759"/>
<dbReference type="SUPFAM" id="SSF54197">
    <property type="entry name" value="HIT-like"/>
    <property type="match status" value="1"/>
</dbReference>
<dbReference type="Pfam" id="PF04677">
    <property type="entry name" value="CwfJ_C_1"/>
    <property type="match status" value="1"/>
</dbReference>
<dbReference type="EMBL" id="NAJL01000033">
    <property type="protein sequence ID" value="TKA25694.1"/>
    <property type="molecule type" value="Genomic_DNA"/>
</dbReference>
<dbReference type="InterPro" id="IPR040194">
    <property type="entry name" value="Cwf19-like"/>
</dbReference>
<organism evidence="5 6">
    <name type="scientific">Salinomyces thailandicus</name>
    <dbReference type="NCBI Taxonomy" id="706561"/>
    <lineage>
        <taxon>Eukaryota</taxon>
        <taxon>Fungi</taxon>
        <taxon>Dikarya</taxon>
        <taxon>Ascomycota</taxon>
        <taxon>Pezizomycotina</taxon>
        <taxon>Dothideomycetes</taxon>
        <taxon>Dothideomycetidae</taxon>
        <taxon>Mycosphaerellales</taxon>
        <taxon>Teratosphaeriaceae</taxon>
        <taxon>Salinomyces</taxon>
    </lineage>
</organism>
<evidence type="ECO:0000313" key="6">
    <source>
        <dbReference type="Proteomes" id="UP000308549"/>
    </source>
</evidence>
<feature type="domain" description="Cwf19-like C-terminal" evidence="4">
    <location>
        <begin position="503"/>
        <end position="626"/>
    </location>
</feature>
<feature type="compositionally biased region" description="Acidic residues" evidence="2">
    <location>
        <begin position="208"/>
        <end position="220"/>
    </location>
</feature>
<dbReference type="InterPro" id="IPR006767">
    <property type="entry name" value="Cwf19-like_C_dom-2"/>
</dbReference>
<feature type="compositionally biased region" description="Basic and acidic residues" evidence="2">
    <location>
        <begin position="33"/>
        <end position="43"/>
    </location>
</feature>
<feature type="compositionally biased region" description="Acidic residues" evidence="2">
    <location>
        <begin position="114"/>
        <end position="123"/>
    </location>
</feature>
<feature type="domain" description="Cwf19-like protein C-terminal" evidence="3">
    <location>
        <begin position="635"/>
        <end position="738"/>
    </location>
</feature>
<name>A0A4U0TU12_9PEZI</name>